<dbReference type="STRING" id="246199.CUS_5669"/>
<reference evidence="2 3" key="1">
    <citation type="submission" date="2011-02" db="EMBL/GenBank/DDBJ databases">
        <authorList>
            <person name="Nelson K.E."/>
            <person name="Sutton G."/>
            <person name="Torralba M."/>
            <person name="Durkin S."/>
            <person name="Harkins D."/>
            <person name="Montgomery R."/>
            <person name="Ziemer C."/>
            <person name="Klaassens E."/>
            <person name="Ocuiv P."/>
            <person name="Morrison M."/>
        </authorList>
    </citation>
    <scope>NUCLEOTIDE SEQUENCE [LARGE SCALE GENOMIC DNA]</scope>
    <source>
        <strain evidence="2 3">8</strain>
    </source>
</reference>
<dbReference type="AlphaFoldDB" id="E9SF13"/>
<feature type="domain" description="DUF6985" evidence="1">
    <location>
        <begin position="5"/>
        <end position="152"/>
    </location>
</feature>
<dbReference type="eggNOG" id="ENOG5032RXC">
    <property type="taxonomic scope" value="Bacteria"/>
</dbReference>
<evidence type="ECO:0000313" key="3">
    <source>
        <dbReference type="Proteomes" id="UP000004259"/>
    </source>
</evidence>
<evidence type="ECO:0000259" key="1">
    <source>
        <dbReference type="Pfam" id="PF22481"/>
    </source>
</evidence>
<name>E9SF13_RUMAL</name>
<dbReference type="EMBL" id="ADKM02000110">
    <property type="protein sequence ID" value="EGC02135.1"/>
    <property type="molecule type" value="Genomic_DNA"/>
</dbReference>
<protein>
    <recommendedName>
        <fullName evidence="1">DUF6985 domain-containing protein</fullName>
    </recommendedName>
</protein>
<keyword evidence="3" id="KW-1185">Reference proteome</keyword>
<organism evidence="2 3">
    <name type="scientific">Ruminococcus albus 8</name>
    <dbReference type="NCBI Taxonomy" id="246199"/>
    <lineage>
        <taxon>Bacteria</taxon>
        <taxon>Bacillati</taxon>
        <taxon>Bacillota</taxon>
        <taxon>Clostridia</taxon>
        <taxon>Eubacteriales</taxon>
        <taxon>Oscillospiraceae</taxon>
        <taxon>Ruminococcus</taxon>
    </lineage>
</organism>
<dbReference type="RefSeq" id="WP_002851504.1">
    <property type="nucleotide sequence ID" value="NZ_ADKM02000110.1"/>
</dbReference>
<dbReference type="OrthoDB" id="3477708at2"/>
<dbReference type="InterPro" id="IPR054254">
    <property type="entry name" value="DUF6985"/>
</dbReference>
<dbReference type="Pfam" id="PF22481">
    <property type="entry name" value="DUF6985"/>
    <property type="match status" value="1"/>
</dbReference>
<gene>
    <name evidence="2" type="ORF">CUS_5669</name>
</gene>
<accession>E9SF13</accession>
<evidence type="ECO:0000313" key="2">
    <source>
        <dbReference type="EMBL" id="EGC02135.1"/>
    </source>
</evidence>
<sequence>MINSVFGELTYEYGWNGETTIDWFGKIINVNVVVSGEEDEEIDPLQCESYEKFKNAWNDIKESILESVLSYYIDLRKELGYDDDSNEDYPELSSIEEIKEKIALDSIVVPLSGIYDGRSIALAFNCEWDTENGLGIILVDEEIQDIGYQDIVF</sequence>
<comment type="caution">
    <text evidence="2">The sequence shown here is derived from an EMBL/GenBank/DDBJ whole genome shotgun (WGS) entry which is preliminary data.</text>
</comment>
<dbReference type="Proteomes" id="UP000004259">
    <property type="component" value="Unassembled WGS sequence"/>
</dbReference>
<proteinExistence type="predicted"/>